<evidence type="ECO:0000256" key="1">
    <source>
        <dbReference type="SAM" id="MobiDB-lite"/>
    </source>
</evidence>
<protein>
    <submittedName>
        <fullName evidence="2">Sulfotransferase</fullName>
        <ecNumber evidence="2">2.8.2.-</ecNumber>
    </submittedName>
</protein>
<dbReference type="EMBL" id="JBEWSZ010000001">
    <property type="protein sequence ID" value="MET2825814.1"/>
    <property type="molecule type" value="Genomic_DNA"/>
</dbReference>
<dbReference type="InterPro" id="IPR052736">
    <property type="entry name" value="Stf3_sulfotransferase"/>
</dbReference>
<dbReference type="RefSeq" id="WP_354462095.1">
    <property type="nucleotide sequence ID" value="NZ_JBEWSZ010000001.1"/>
</dbReference>
<comment type="caution">
    <text evidence="2">The sequence shown here is derived from an EMBL/GenBank/DDBJ whole genome shotgun (WGS) entry which is preliminary data.</text>
</comment>
<evidence type="ECO:0000313" key="3">
    <source>
        <dbReference type="Proteomes" id="UP001548832"/>
    </source>
</evidence>
<dbReference type="Gene3D" id="3.40.50.300">
    <property type="entry name" value="P-loop containing nucleotide triphosphate hydrolases"/>
    <property type="match status" value="1"/>
</dbReference>
<gene>
    <name evidence="2" type="ORF">ABVQ20_02370</name>
</gene>
<dbReference type="Proteomes" id="UP001548832">
    <property type="component" value="Unassembled WGS sequence"/>
</dbReference>
<dbReference type="Pfam" id="PF13469">
    <property type="entry name" value="Sulfotransfer_3"/>
    <property type="match status" value="1"/>
</dbReference>
<accession>A0ABV2D7F6</accession>
<proteinExistence type="predicted"/>
<dbReference type="PANTHER" id="PTHR36451:SF1">
    <property type="entry name" value="OMEGA-HYDROXY-BETA-DIHYDROMENAQUINONE-9 SULFOTRANSFERASE STF3"/>
    <property type="match status" value="1"/>
</dbReference>
<reference evidence="2 3" key="1">
    <citation type="submission" date="2024-06" db="EMBL/GenBank/DDBJ databases">
        <authorList>
            <person name="Kim D.-U."/>
        </authorList>
    </citation>
    <scope>NUCLEOTIDE SEQUENCE [LARGE SCALE GENOMIC DNA]</scope>
    <source>
        <strain evidence="2 3">KACC15460</strain>
    </source>
</reference>
<sequence length="406" mass="46069">MMPSNNVRHRIRAFAARWLVPYLPYPHFMCVAPLDAVLRILWRAEGQIPPAYWPRLVLLLLLSGINTVASLPERVIVGAWLRLRPPRMERDNAPVFVLGYFRSGTTFLQNLLATDPSLRSPSWPQVLAPQTFVLGWVLLRYLFVPLLPLTRLNAVVPVGARLPAEDDFALNNMGGMSVLAGRAVLPRRQAFFNRFHDLDALSADEFSRWRSHQFAFVQKLALVAGGRRLLLKSPSHTARVRYLLELFPGAKFVHISRSPDVVFRSNLLLARELQRAFALQPPLPEDEQEEIITCEYLATEMHYLADRARIPTADLAEVRLQDLTADPVGEMKRIYRELGLPFSSGCEERMQQVAATFVKQARNRHPDLTERQRARVARLEPLAASFGHAPARAPETLDIDSQQRIG</sequence>
<feature type="region of interest" description="Disordered" evidence="1">
    <location>
        <begin position="385"/>
        <end position="406"/>
    </location>
</feature>
<keyword evidence="3" id="KW-1185">Reference proteome</keyword>
<keyword evidence="2" id="KW-0808">Transferase</keyword>
<dbReference type="PANTHER" id="PTHR36451">
    <property type="entry name" value="PAPS-DEPENDENT SULFOTRANSFERASE STF3"/>
    <property type="match status" value="1"/>
</dbReference>
<organism evidence="2 3">
    <name type="scientific">Mesorhizobium shangrilense</name>
    <dbReference type="NCBI Taxonomy" id="460060"/>
    <lineage>
        <taxon>Bacteria</taxon>
        <taxon>Pseudomonadati</taxon>
        <taxon>Pseudomonadota</taxon>
        <taxon>Alphaproteobacteria</taxon>
        <taxon>Hyphomicrobiales</taxon>
        <taxon>Phyllobacteriaceae</taxon>
        <taxon>Mesorhizobium</taxon>
    </lineage>
</organism>
<dbReference type="EC" id="2.8.2.-" evidence="2"/>
<dbReference type="SUPFAM" id="SSF52540">
    <property type="entry name" value="P-loop containing nucleoside triphosphate hydrolases"/>
    <property type="match status" value="1"/>
</dbReference>
<dbReference type="InterPro" id="IPR027417">
    <property type="entry name" value="P-loop_NTPase"/>
</dbReference>
<dbReference type="GO" id="GO:0016740">
    <property type="term" value="F:transferase activity"/>
    <property type="evidence" value="ECO:0007669"/>
    <property type="project" value="UniProtKB-KW"/>
</dbReference>
<evidence type="ECO:0000313" key="2">
    <source>
        <dbReference type="EMBL" id="MET2825814.1"/>
    </source>
</evidence>
<name>A0ABV2D7F6_9HYPH</name>